<comment type="similarity">
    <text evidence="1">Belongs to the glycosyl hydrolase 13 family.</text>
</comment>
<dbReference type="EMBL" id="NIPR01000061">
    <property type="protein sequence ID" value="PMD67925.1"/>
    <property type="molecule type" value="Genomic_DNA"/>
</dbReference>
<dbReference type="SUPFAM" id="SSF51011">
    <property type="entry name" value="Glycosyl hydrolase domain"/>
    <property type="match status" value="1"/>
</dbReference>
<proteinExistence type="inferred from homology"/>
<evidence type="ECO:0000313" key="5">
    <source>
        <dbReference type="EMBL" id="PMD67925.1"/>
    </source>
</evidence>
<dbReference type="CDD" id="cd11333">
    <property type="entry name" value="AmyAc_SI_OligoGlu_DGase"/>
    <property type="match status" value="1"/>
</dbReference>
<dbReference type="SUPFAM" id="SSF51445">
    <property type="entry name" value="(Trans)glycosidases"/>
    <property type="match status" value="1"/>
</dbReference>
<keyword evidence="6" id="KW-1185">Reference proteome</keyword>
<dbReference type="InterPro" id="IPR045857">
    <property type="entry name" value="O16G_dom_2"/>
</dbReference>
<dbReference type="Gene3D" id="3.90.400.10">
    <property type="entry name" value="Oligo-1,6-glucosidase, Domain 2"/>
    <property type="match status" value="1"/>
</dbReference>
<dbReference type="InterPro" id="IPR013780">
    <property type="entry name" value="Glyco_hydro_b"/>
</dbReference>
<dbReference type="InterPro" id="IPR017853">
    <property type="entry name" value="GH"/>
</dbReference>
<keyword evidence="2" id="KW-0378">Hydrolase</keyword>
<dbReference type="Gene3D" id="2.60.40.1180">
    <property type="entry name" value="Golgi alpha-mannosidase II"/>
    <property type="match status" value="1"/>
</dbReference>
<evidence type="ECO:0000313" key="6">
    <source>
        <dbReference type="Proteomes" id="UP000235649"/>
    </source>
</evidence>
<keyword evidence="3" id="KW-0326">Glycosidase</keyword>
<dbReference type="Proteomes" id="UP000235649">
    <property type="component" value="Unassembled WGS sequence"/>
</dbReference>
<sequence length="556" mass="64446">MINKTHNWWKQEVFYQIYPSSFKDSNNDGVGDIRGIIQELPKIHSLGITTIWLSPVYQSPMVDNGYDISDYQTINPIFGTMADLDELIQKAKKFEIKIIMDLVINHTSNQHIWFQKALNDPNSPYRQFYIFKKGKGNLPPNNWRSNFGKGSSWTKVPNEENTYYHHVFSKYQPDLNWENPKLRFKIYDMINWWLKKGIAGFRIDAITFIKKDQDFASITPDGSDGLGKVKRKSENRPGIDQFLNELNEHTFKPANAVTIGEASGVEYDQLDKFIGKKGHFSMIFDFHYADIDVKSGSEWYHQTNWTTKELNNAIVKSQLAIQKYGWGANFLENHDQPRSINKYIKDPLYQNQIGAKALAIMYLLLRGCPFIFQGQELGVHNVVRTSIKQFNDISSIDNYHRAIDEGFTSTQALKFINDRSRDNARLPYPWSNKINDGFNSGHKPWLELDKNSLQINWQSEDQDKNSILNFYRRIIAIRKEHPTELINGDFISLKTESENVIAYQRGKRMQVFVNLSSDPARITVPIGKVLLNNYSEINFQELAPYQAILIEVKNNG</sequence>
<evidence type="ECO:0000259" key="4">
    <source>
        <dbReference type="SMART" id="SM00642"/>
    </source>
</evidence>
<dbReference type="OrthoDB" id="9805159at2"/>
<reference evidence="5 6" key="1">
    <citation type="submission" date="2017-05" db="EMBL/GenBank/DDBJ databases">
        <title>Lactobacillus nurukis nov., sp. nov., isolated from nuruk.</title>
        <authorList>
            <person name="Kim S.-J."/>
        </authorList>
    </citation>
    <scope>NUCLEOTIDE SEQUENCE [LARGE SCALE GENOMIC DNA]</scope>
    <source>
        <strain evidence="5 6">SYF10-1a</strain>
    </source>
</reference>
<dbReference type="GO" id="GO:0009313">
    <property type="term" value="P:oligosaccharide catabolic process"/>
    <property type="evidence" value="ECO:0007669"/>
    <property type="project" value="TreeGrafter"/>
</dbReference>
<dbReference type="FunFam" id="3.20.20.80:FF:000064">
    <property type="entry name" value="Oligo-1,6-glucosidase"/>
    <property type="match status" value="1"/>
</dbReference>
<accession>A0A2N7ARD5</accession>
<evidence type="ECO:0000256" key="3">
    <source>
        <dbReference type="ARBA" id="ARBA00023295"/>
    </source>
</evidence>
<organism evidence="5 6">
    <name type="scientific">Companilactobacillus nuruki</name>
    <dbReference type="NCBI Taxonomy" id="1993540"/>
    <lineage>
        <taxon>Bacteria</taxon>
        <taxon>Bacillati</taxon>
        <taxon>Bacillota</taxon>
        <taxon>Bacilli</taxon>
        <taxon>Lactobacillales</taxon>
        <taxon>Lactobacillaceae</taxon>
        <taxon>Companilactobacillus</taxon>
    </lineage>
</organism>
<evidence type="ECO:0000256" key="1">
    <source>
        <dbReference type="ARBA" id="ARBA00008061"/>
    </source>
</evidence>
<evidence type="ECO:0000256" key="2">
    <source>
        <dbReference type="ARBA" id="ARBA00022801"/>
    </source>
</evidence>
<dbReference type="RefSeq" id="WP_102197058.1">
    <property type="nucleotide sequence ID" value="NZ_NIPR01000061.1"/>
</dbReference>
<dbReference type="Gene3D" id="3.20.20.80">
    <property type="entry name" value="Glycosidases"/>
    <property type="match status" value="1"/>
</dbReference>
<dbReference type="PANTHER" id="PTHR10357:SF179">
    <property type="entry name" value="NEUTRAL AND BASIC AMINO ACID TRANSPORT PROTEIN RBAT"/>
    <property type="match status" value="1"/>
</dbReference>
<dbReference type="SMART" id="SM00642">
    <property type="entry name" value="Aamy"/>
    <property type="match status" value="1"/>
</dbReference>
<protein>
    <submittedName>
        <fullName evidence="5">Alpha-glucosidase</fullName>
    </submittedName>
</protein>
<name>A0A2N7ARD5_9LACO</name>
<dbReference type="Pfam" id="PF00128">
    <property type="entry name" value="Alpha-amylase"/>
    <property type="match status" value="1"/>
</dbReference>
<feature type="domain" description="Glycosyl hydrolase family 13 catalytic" evidence="4">
    <location>
        <begin position="16"/>
        <end position="425"/>
    </location>
</feature>
<dbReference type="PANTHER" id="PTHR10357">
    <property type="entry name" value="ALPHA-AMYLASE FAMILY MEMBER"/>
    <property type="match status" value="1"/>
</dbReference>
<dbReference type="GO" id="GO:0004556">
    <property type="term" value="F:alpha-amylase activity"/>
    <property type="evidence" value="ECO:0007669"/>
    <property type="project" value="TreeGrafter"/>
</dbReference>
<comment type="caution">
    <text evidence="5">The sequence shown here is derived from an EMBL/GenBank/DDBJ whole genome shotgun (WGS) entry which is preliminary data.</text>
</comment>
<dbReference type="InterPro" id="IPR006047">
    <property type="entry name" value="GH13_cat_dom"/>
</dbReference>
<gene>
    <name evidence="5" type="ORF">CBP76_11805</name>
</gene>
<dbReference type="AlphaFoldDB" id="A0A2N7ARD5"/>